<organism evidence="2 3">
    <name type="scientific">Penicillium malachiteum</name>
    <dbReference type="NCBI Taxonomy" id="1324776"/>
    <lineage>
        <taxon>Eukaryota</taxon>
        <taxon>Fungi</taxon>
        <taxon>Dikarya</taxon>
        <taxon>Ascomycota</taxon>
        <taxon>Pezizomycotina</taxon>
        <taxon>Eurotiomycetes</taxon>
        <taxon>Eurotiomycetidae</taxon>
        <taxon>Eurotiales</taxon>
        <taxon>Aspergillaceae</taxon>
        <taxon>Penicillium</taxon>
    </lineage>
</organism>
<proteinExistence type="predicted"/>
<dbReference type="AlphaFoldDB" id="A0AAD6HJB5"/>
<dbReference type="InterPro" id="IPR016181">
    <property type="entry name" value="Acyl_CoA_acyltransferase"/>
</dbReference>
<reference evidence="2" key="1">
    <citation type="journal article" date="2023" name="IMA Fungus">
        <title>Comparative genomic study of the Penicillium genus elucidates a diverse pangenome and 15 lateral gene transfer events.</title>
        <authorList>
            <person name="Petersen C."/>
            <person name="Sorensen T."/>
            <person name="Nielsen M.R."/>
            <person name="Sondergaard T.E."/>
            <person name="Sorensen J.L."/>
            <person name="Fitzpatrick D.A."/>
            <person name="Frisvad J.C."/>
            <person name="Nielsen K.L."/>
        </authorList>
    </citation>
    <scope>NUCLEOTIDE SEQUENCE</scope>
    <source>
        <strain evidence="2">IBT 17514</strain>
    </source>
</reference>
<dbReference type="PROSITE" id="PS51186">
    <property type="entry name" value="GNAT"/>
    <property type="match status" value="1"/>
</dbReference>
<name>A0AAD6HJB5_9EURO</name>
<dbReference type="SUPFAM" id="SSF55729">
    <property type="entry name" value="Acyl-CoA N-acyltransferases (Nat)"/>
    <property type="match status" value="1"/>
</dbReference>
<feature type="domain" description="N-acetyltransferase" evidence="1">
    <location>
        <begin position="2"/>
        <end position="199"/>
    </location>
</feature>
<dbReference type="EMBL" id="JAQJAN010000009">
    <property type="protein sequence ID" value="KAJ5719838.1"/>
    <property type="molecule type" value="Genomic_DNA"/>
</dbReference>
<evidence type="ECO:0000313" key="3">
    <source>
        <dbReference type="Proteomes" id="UP001215712"/>
    </source>
</evidence>
<protein>
    <recommendedName>
        <fullName evidence="1">N-acetyltransferase domain-containing protein</fullName>
    </recommendedName>
</protein>
<accession>A0AAD6HJB5</accession>
<keyword evidence="3" id="KW-1185">Reference proteome</keyword>
<sequence length="206" mass="23557">MLIYREAELADLPEIREINTYYILHTSLTFMRSPPPLEKYESKWHDLKARRLPFLVAIDDTVSSGDKAGVVGYTSLSPFRGHLLSYAPTVELSLFVHPGHQSRSIGSNLLSQILELINSGKVYHSVEELHDDQETGVEEAIQVNAPSQVRNVIAVMARDPEGMDSGEALRRWYIRRGFVERGRLEKVGFKRGYWIDTVYLQYSNFL</sequence>
<dbReference type="InterPro" id="IPR000182">
    <property type="entry name" value="GNAT_dom"/>
</dbReference>
<dbReference type="Gene3D" id="3.40.630.30">
    <property type="match status" value="1"/>
</dbReference>
<comment type="caution">
    <text evidence="2">The sequence shown here is derived from an EMBL/GenBank/DDBJ whole genome shotgun (WGS) entry which is preliminary data.</text>
</comment>
<dbReference type="Pfam" id="PF00583">
    <property type="entry name" value="Acetyltransf_1"/>
    <property type="match status" value="1"/>
</dbReference>
<dbReference type="Proteomes" id="UP001215712">
    <property type="component" value="Unassembled WGS sequence"/>
</dbReference>
<evidence type="ECO:0000259" key="1">
    <source>
        <dbReference type="PROSITE" id="PS51186"/>
    </source>
</evidence>
<reference evidence="2" key="2">
    <citation type="submission" date="2023-01" db="EMBL/GenBank/DDBJ databases">
        <authorList>
            <person name="Petersen C."/>
        </authorList>
    </citation>
    <scope>NUCLEOTIDE SEQUENCE</scope>
    <source>
        <strain evidence="2">IBT 17514</strain>
    </source>
</reference>
<evidence type="ECO:0000313" key="2">
    <source>
        <dbReference type="EMBL" id="KAJ5719838.1"/>
    </source>
</evidence>
<dbReference type="GO" id="GO:0016747">
    <property type="term" value="F:acyltransferase activity, transferring groups other than amino-acyl groups"/>
    <property type="evidence" value="ECO:0007669"/>
    <property type="project" value="InterPro"/>
</dbReference>
<gene>
    <name evidence="2" type="ORF">N7493_006716</name>
</gene>